<dbReference type="AlphaFoldDB" id="I4AAI9"/>
<dbReference type="OrthoDB" id="9808130at2"/>
<dbReference type="Gene3D" id="3.30.70.100">
    <property type="match status" value="1"/>
</dbReference>
<dbReference type="Pfam" id="PF07876">
    <property type="entry name" value="Dabb"/>
    <property type="match status" value="1"/>
</dbReference>
<dbReference type="PROSITE" id="PS51502">
    <property type="entry name" value="S_R_A_B_BARREL"/>
    <property type="match status" value="1"/>
</dbReference>
<dbReference type="EMBL" id="CP003348">
    <property type="protein sequence ID" value="AFM00974.1"/>
    <property type="molecule type" value="Genomic_DNA"/>
</dbReference>
<dbReference type="SMART" id="SM00886">
    <property type="entry name" value="Dabb"/>
    <property type="match status" value="1"/>
</dbReference>
<dbReference type="STRING" id="756499.Desde_2657"/>
<dbReference type="RefSeq" id="WP_014794454.1">
    <property type="nucleotide sequence ID" value="NC_018017.1"/>
</dbReference>
<dbReference type="InterPro" id="IPR013097">
    <property type="entry name" value="Dabb"/>
</dbReference>
<dbReference type="PANTHER" id="PTHR37832:SF1">
    <property type="entry name" value="STRESS-RESPONSE A_B BARREL DOMAIN-CONTAINING PROTEIN"/>
    <property type="match status" value="1"/>
</dbReference>
<name>I4AAI9_DESDJ</name>
<keyword evidence="3" id="KW-1185">Reference proteome</keyword>
<evidence type="ECO:0000259" key="1">
    <source>
        <dbReference type="PROSITE" id="PS51502"/>
    </source>
</evidence>
<dbReference type="Proteomes" id="UP000006053">
    <property type="component" value="Chromosome"/>
</dbReference>
<gene>
    <name evidence="2" type="ordered locus">Desde_2657</name>
</gene>
<dbReference type="KEGG" id="ddh:Desde_2657"/>
<reference evidence="3" key="1">
    <citation type="submission" date="2012-06" db="EMBL/GenBank/DDBJ databases">
        <title>Complete sequence of Desulfitobacterium dehalogenans ATCC 51507.</title>
        <authorList>
            <person name="Lucas S."/>
            <person name="Han J."/>
            <person name="Lapidus A."/>
            <person name="Cheng J.-F."/>
            <person name="Goodwin L."/>
            <person name="Pitluck S."/>
            <person name="Peters L."/>
            <person name="Ovchinnikova G."/>
            <person name="Teshima H."/>
            <person name="Detter J.C."/>
            <person name="Han C."/>
            <person name="Tapia R."/>
            <person name="Land M."/>
            <person name="Hauser L."/>
            <person name="Kyrpides N."/>
            <person name="Ivanova N."/>
            <person name="Pagani I."/>
            <person name="Kruse T."/>
            <person name="de Vos W.M."/>
            <person name="Smidt H."/>
            <person name="Woyke T."/>
        </authorList>
    </citation>
    <scope>NUCLEOTIDE SEQUENCE [LARGE SCALE GENOMIC DNA]</scope>
    <source>
        <strain evidence="3">ATCC 51507 / DSM 9161 / JW/IU-DC1</strain>
    </source>
</reference>
<dbReference type="PANTHER" id="PTHR37832">
    <property type="entry name" value="BLL2683 PROTEIN"/>
    <property type="match status" value="1"/>
</dbReference>
<evidence type="ECO:0000313" key="2">
    <source>
        <dbReference type="EMBL" id="AFM00974.1"/>
    </source>
</evidence>
<dbReference type="InterPro" id="IPR011008">
    <property type="entry name" value="Dimeric_a/b-barrel"/>
</dbReference>
<dbReference type="HOGENOM" id="CLU_080664_3_1_9"/>
<dbReference type="SUPFAM" id="SSF54909">
    <property type="entry name" value="Dimeric alpha+beta barrel"/>
    <property type="match status" value="1"/>
</dbReference>
<evidence type="ECO:0000313" key="3">
    <source>
        <dbReference type="Proteomes" id="UP000006053"/>
    </source>
</evidence>
<protein>
    <submittedName>
        <fullName evidence="2">Stress responsive A/B Barrel Domain-containing protein</fullName>
    </submittedName>
</protein>
<reference evidence="2 3" key="2">
    <citation type="journal article" date="2015" name="J. Bacteriol.">
        <title>Genomic, proteomic, and biochemical analysis of the organohalide respiratory pathway in Desulfitobacterium dehalogenans.</title>
        <authorList>
            <person name="Kruse T."/>
            <person name="van de Pas B.A."/>
            <person name="Atteia A."/>
            <person name="Krab K."/>
            <person name="Hagen W.R."/>
            <person name="Goodwin L."/>
            <person name="Chain P."/>
            <person name="Boeren S."/>
            <person name="Maphosa F."/>
            <person name="Schraa G."/>
            <person name="de Vos W.M."/>
            <person name="van der Oost J."/>
            <person name="Smidt H."/>
            <person name="Stams A.J."/>
        </authorList>
    </citation>
    <scope>NUCLEOTIDE SEQUENCE [LARGE SCALE GENOMIC DNA]</scope>
    <source>
        <strain evidence="3">ATCC 51507 / DSM 9161 / JW/IU-DC1</strain>
    </source>
</reference>
<proteinExistence type="predicted"/>
<dbReference type="eggNOG" id="COG4627">
    <property type="taxonomic scope" value="Bacteria"/>
</dbReference>
<organism evidence="2 3">
    <name type="scientific">Desulfitobacterium dehalogenans (strain ATCC 51507 / DSM 9161 / JW/IU-DC1)</name>
    <dbReference type="NCBI Taxonomy" id="756499"/>
    <lineage>
        <taxon>Bacteria</taxon>
        <taxon>Bacillati</taxon>
        <taxon>Bacillota</taxon>
        <taxon>Clostridia</taxon>
        <taxon>Eubacteriales</taxon>
        <taxon>Desulfitobacteriaceae</taxon>
        <taxon>Desulfitobacterium</taxon>
    </lineage>
</organism>
<feature type="domain" description="Stress-response A/B barrel" evidence="1">
    <location>
        <begin position="2"/>
        <end position="95"/>
    </location>
</feature>
<accession>I4AAI9</accession>
<sequence>MLKHIVMWKLKEGEQKEQNALTVKELLEGLVGKIPELKKAEVGININGSDTAYDVVLYSEFDDEAGLAAYQSHPEHVKVGEFMKEIREKRTVVDYIL</sequence>